<name>A0AAQ3QKJ7_9LILI</name>
<feature type="region of interest" description="Disordered" evidence="1">
    <location>
        <begin position="74"/>
        <end position="120"/>
    </location>
</feature>
<evidence type="ECO:0000313" key="2">
    <source>
        <dbReference type="EMBL" id="WOL12526.1"/>
    </source>
</evidence>
<feature type="region of interest" description="Disordered" evidence="1">
    <location>
        <begin position="1"/>
        <end position="36"/>
    </location>
</feature>
<dbReference type="EMBL" id="CP136895">
    <property type="protein sequence ID" value="WOL12526.1"/>
    <property type="molecule type" value="Genomic_DNA"/>
</dbReference>
<evidence type="ECO:0000313" key="3">
    <source>
        <dbReference type="Proteomes" id="UP001327560"/>
    </source>
</evidence>
<protein>
    <submittedName>
        <fullName evidence="2">Uncharacterized protein</fullName>
    </submittedName>
</protein>
<dbReference type="PANTHER" id="PTHR31208">
    <property type="entry name" value="EXPRESSED PROTEIN"/>
    <property type="match status" value="1"/>
</dbReference>
<keyword evidence="3" id="KW-1185">Reference proteome</keyword>
<dbReference type="AlphaFoldDB" id="A0AAQ3QKJ7"/>
<feature type="compositionally biased region" description="Polar residues" evidence="1">
    <location>
        <begin position="77"/>
        <end position="105"/>
    </location>
</feature>
<dbReference type="Proteomes" id="UP001327560">
    <property type="component" value="Chromosome 6"/>
</dbReference>
<gene>
    <name evidence="2" type="ORF">Cni_G21293</name>
</gene>
<dbReference type="PANTHER" id="PTHR31208:SF2">
    <property type="entry name" value="DOMAIN-CONTAINING PROTEIN, PUTATIVE, EXPRESSED-RELATED"/>
    <property type="match status" value="1"/>
</dbReference>
<evidence type="ECO:0000256" key="1">
    <source>
        <dbReference type="SAM" id="MobiDB-lite"/>
    </source>
</evidence>
<accession>A0AAQ3QKJ7</accession>
<sequence>MHILSSSASPRPKVKSSETMEGEADSSGGQSEDAFKPIINIKISEQPVQQDFVDMFMKSMQQFTESLAKLKHPMDIDNNSTTATNGNSDTTSTTAENGSSGSEKTLPTPKGNGSRVFYGI</sequence>
<organism evidence="2 3">
    <name type="scientific">Canna indica</name>
    <name type="common">Indian-shot</name>
    <dbReference type="NCBI Taxonomy" id="4628"/>
    <lineage>
        <taxon>Eukaryota</taxon>
        <taxon>Viridiplantae</taxon>
        <taxon>Streptophyta</taxon>
        <taxon>Embryophyta</taxon>
        <taxon>Tracheophyta</taxon>
        <taxon>Spermatophyta</taxon>
        <taxon>Magnoliopsida</taxon>
        <taxon>Liliopsida</taxon>
        <taxon>Zingiberales</taxon>
        <taxon>Cannaceae</taxon>
        <taxon>Canna</taxon>
    </lineage>
</organism>
<proteinExistence type="predicted"/>
<reference evidence="2 3" key="1">
    <citation type="submission" date="2023-10" db="EMBL/GenBank/DDBJ databases">
        <title>Chromosome-scale genome assembly provides insights into flower coloration mechanisms of Canna indica.</title>
        <authorList>
            <person name="Li C."/>
        </authorList>
    </citation>
    <scope>NUCLEOTIDE SEQUENCE [LARGE SCALE GENOMIC DNA]</scope>
    <source>
        <tissue evidence="2">Flower</tissue>
    </source>
</reference>